<evidence type="ECO:0000256" key="2">
    <source>
        <dbReference type="ARBA" id="ARBA00022448"/>
    </source>
</evidence>
<dbReference type="SUPFAM" id="SSF53850">
    <property type="entry name" value="Periplasmic binding protein-like II"/>
    <property type="match status" value="1"/>
</dbReference>
<evidence type="ECO:0000256" key="3">
    <source>
        <dbReference type="ARBA" id="ARBA00022729"/>
    </source>
</evidence>
<evidence type="ECO:0000313" key="7">
    <source>
        <dbReference type="EMBL" id="SFT06013.1"/>
    </source>
</evidence>
<dbReference type="GO" id="GO:0005576">
    <property type="term" value="C:extracellular region"/>
    <property type="evidence" value="ECO:0007669"/>
    <property type="project" value="TreeGrafter"/>
</dbReference>
<evidence type="ECO:0000313" key="8">
    <source>
        <dbReference type="Proteomes" id="UP000199392"/>
    </source>
</evidence>
<feature type="chain" id="PRO_5011757143" evidence="5">
    <location>
        <begin position="29"/>
        <end position="283"/>
    </location>
</feature>
<dbReference type="AlphaFoldDB" id="A0A1I6UX73"/>
<keyword evidence="2" id="KW-0813">Transport</keyword>
<dbReference type="PANTHER" id="PTHR30085">
    <property type="entry name" value="AMINO ACID ABC TRANSPORTER PERMEASE"/>
    <property type="match status" value="1"/>
</dbReference>
<dbReference type="OrthoDB" id="9814231at2"/>
<dbReference type="InterPro" id="IPR051455">
    <property type="entry name" value="Bact_solute-bind_prot3"/>
</dbReference>
<evidence type="ECO:0000256" key="1">
    <source>
        <dbReference type="ARBA" id="ARBA00010333"/>
    </source>
</evidence>
<dbReference type="InterPro" id="IPR018313">
    <property type="entry name" value="SBP_3_CS"/>
</dbReference>
<sequence length="283" mass="30808">MRKLVSTLCSGVLSAVLSAGLLAVPAHASGDHMKEVLDRGTIRIGVLGALKPWAYRSEDGNMQGFDIDLASRIAESLGVDLELVEVTSVNRMEFLQQGRVDMLLAGMYDKAERRKIIGIVEPAYGASGPSLMAKKGLISSWDDIKGKPVCAKQGVIYNSIAETEFGATVVAFTGNAEAKEGLRSGKCVAWFYDDTIILPELASGEWDGYEMPVEALNSNPIGAAVAIEEQDGALGVFLSGMIYRWHSDGTFLELEEKWKVGPSSWYAKEHEKLHWDTSYLVSE</sequence>
<dbReference type="GO" id="GO:0030288">
    <property type="term" value="C:outer membrane-bounded periplasmic space"/>
    <property type="evidence" value="ECO:0007669"/>
    <property type="project" value="TreeGrafter"/>
</dbReference>
<keyword evidence="8" id="KW-1185">Reference proteome</keyword>
<accession>A0A1I6UX73</accession>
<proteinExistence type="inferred from homology"/>
<keyword evidence="3 5" id="KW-0732">Signal</keyword>
<organism evidence="7 8">
    <name type="scientific">Alloyangia pacifica</name>
    <dbReference type="NCBI Taxonomy" id="311180"/>
    <lineage>
        <taxon>Bacteria</taxon>
        <taxon>Pseudomonadati</taxon>
        <taxon>Pseudomonadota</taxon>
        <taxon>Alphaproteobacteria</taxon>
        <taxon>Rhodobacterales</taxon>
        <taxon>Roseobacteraceae</taxon>
        <taxon>Alloyangia</taxon>
    </lineage>
</organism>
<gene>
    <name evidence="7" type="ORF">SAMN04488050_10986</name>
</gene>
<feature type="signal peptide" evidence="5">
    <location>
        <begin position="1"/>
        <end position="28"/>
    </location>
</feature>
<dbReference type="SMART" id="SM00062">
    <property type="entry name" value="PBPb"/>
    <property type="match status" value="1"/>
</dbReference>
<dbReference type="STRING" id="311180.SAMN04488050_10986"/>
<protein>
    <submittedName>
        <fullName evidence="7">Amino acid ABC transporter substrate-binding protein, PAAT family</fullName>
    </submittedName>
</protein>
<dbReference type="EMBL" id="FOZW01000009">
    <property type="protein sequence ID" value="SFT06013.1"/>
    <property type="molecule type" value="Genomic_DNA"/>
</dbReference>
<dbReference type="Gene3D" id="3.40.190.10">
    <property type="entry name" value="Periplasmic binding protein-like II"/>
    <property type="match status" value="2"/>
</dbReference>
<evidence type="ECO:0000256" key="5">
    <source>
        <dbReference type="SAM" id="SignalP"/>
    </source>
</evidence>
<dbReference type="GO" id="GO:0006865">
    <property type="term" value="P:amino acid transport"/>
    <property type="evidence" value="ECO:0007669"/>
    <property type="project" value="TreeGrafter"/>
</dbReference>
<dbReference type="RefSeq" id="WP_092429307.1">
    <property type="nucleotide sequence ID" value="NZ_FNCL01000014.1"/>
</dbReference>
<evidence type="ECO:0000256" key="4">
    <source>
        <dbReference type="RuleBase" id="RU003744"/>
    </source>
</evidence>
<dbReference type="PROSITE" id="PS01039">
    <property type="entry name" value="SBP_BACTERIAL_3"/>
    <property type="match status" value="1"/>
</dbReference>
<evidence type="ECO:0000259" key="6">
    <source>
        <dbReference type="SMART" id="SM00062"/>
    </source>
</evidence>
<dbReference type="InterPro" id="IPR001638">
    <property type="entry name" value="Solute-binding_3/MltF_N"/>
</dbReference>
<feature type="domain" description="Solute-binding protein family 3/N-terminal" evidence="6">
    <location>
        <begin position="41"/>
        <end position="262"/>
    </location>
</feature>
<name>A0A1I6UX73_9RHOB</name>
<dbReference type="Proteomes" id="UP000199392">
    <property type="component" value="Unassembled WGS sequence"/>
</dbReference>
<comment type="similarity">
    <text evidence="1 4">Belongs to the bacterial solute-binding protein 3 family.</text>
</comment>
<reference evidence="8" key="1">
    <citation type="submission" date="2016-10" db="EMBL/GenBank/DDBJ databases">
        <authorList>
            <person name="Varghese N."/>
            <person name="Submissions S."/>
        </authorList>
    </citation>
    <scope>NUCLEOTIDE SEQUENCE [LARGE SCALE GENOMIC DNA]</scope>
    <source>
        <strain evidence="8">DSM 26894</strain>
    </source>
</reference>
<dbReference type="Pfam" id="PF00497">
    <property type="entry name" value="SBP_bac_3"/>
    <property type="match status" value="1"/>
</dbReference>
<dbReference type="PANTHER" id="PTHR30085:SF6">
    <property type="entry name" value="ABC TRANSPORTER GLUTAMINE-BINDING PROTEIN GLNH"/>
    <property type="match status" value="1"/>
</dbReference>